<evidence type="ECO:0000313" key="5">
    <source>
        <dbReference type="Proteomes" id="UP000072904"/>
    </source>
</evidence>
<accession>A0A078K320</accession>
<dbReference type="RefSeq" id="XP_022811270.1">
    <property type="nucleotide sequence ID" value="XM_022957853.1"/>
</dbReference>
<proteinExistence type="predicted"/>
<reference evidence="4 5" key="1">
    <citation type="journal article" date="2014" name="BMC Biol.">
        <title>A comprehensive evaluation of rodent malaria parasite genomes and gene expression.</title>
        <authorList>
            <person name="Otto T.D."/>
            <person name="Bohme U."/>
            <person name="Jackson A.P."/>
            <person name="Hunt M."/>
            <person name="Franke-Fayard B."/>
            <person name="Hoeijmakers W.A."/>
            <person name="Religa A.A."/>
            <person name="Robertson L."/>
            <person name="Sanders M."/>
            <person name="Ogun S.A."/>
            <person name="Cunningham D."/>
            <person name="Erhart A."/>
            <person name="Billker O."/>
            <person name="Khan S.M."/>
            <person name="Stunnenberg H.G."/>
            <person name="Langhorne J."/>
            <person name="Holder A.A."/>
            <person name="Waters A.P."/>
            <person name="Newbold C.I."/>
            <person name="Pain A."/>
            <person name="Berriman M."/>
            <person name="Janse C.J."/>
        </authorList>
    </citation>
    <scope>NUCLEOTIDE SEQUENCE [LARGE SCALE GENOMIC DNA]</scope>
    <source>
        <strain evidence="3 4">17X</strain>
        <strain evidence="2 5">YM</strain>
    </source>
</reference>
<dbReference type="EMBL" id="LK934629">
    <property type="protein sequence ID" value="CDU15960.1"/>
    <property type="molecule type" value="Genomic_DNA"/>
</dbReference>
<evidence type="ECO:0000313" key="2">
    <source>
        <dbReference type="EMBL" id="CDU15960.1"/>
    </source>
</evidence>
<sequence length="63" mass="7681">MKKFFNWGSFFIIGTALPLILSAMSLCYINIEKESKEIHSYNNEYRKKQRENMKIEQRKYENK</sequence>
<dbReference type="VEuPathDB" id="PlasmoDB:PYYM_0112500"/>
<dbReference type="Proteomes" id="UP000072904">
    <property type="component" value="Chromosome 1"/>
</dbReference>
<evidence type="ECO:0000256" key="1">
    <source>
        <dbReference type="SAM" id="Coils"/>
    </source>
</evidence>
<dbReference type="VEuPathDB" id="PlasmoDB:PY17X_0113100"/>
<evidence type="ECO:0000313" key="3">
    <source>
        <dbReference type="EMBL" id="VTZ71555.1"/>
    </source>
</evidence>
<keyword evidence="1" id="KW-0175">Coiled coil</keyword>
<feature type="coiled-coil region" evidence="1">
    <location>
        <begin position="31"/>
        <end position="58"/>
    </location>
</feature>
<dbReference type="GeneID" id="34859546"/>
<reference evidence="3" key="4">
    <citation type="submission" date="2019-05" db="EMBL/GenBank/DDBJ databases">
        <authorList>
            <consortium name="Pathogen Informatics"/>
        </authorList>
    </citation>
    <scope>NUCLEOTIDE SEQUENCE</scope>
    <source>
        <strain evidence="3">17X</strain>
    </source>
</reference>
<dbReference type="KEGG" id="pyo:PY17X_0113100"/>
<dbReference type="OrthoDB" id="390444at2759"/>
<name>A0A078K320_PLAYE</name>
<reference evidence="2" key="2">
    <citation type="submission" date="2014-05" db="EMBL/GenBank/DDBJ databases">
        <authorList>
            <person name="Aslett A.Martin."/>
            <person name="De Silva Nishadi"/>
        </authorList>
    </citation>
    <scope>NUCLEOTIDE SEQUENCE</scope>
    <source>
        <strain evidence="2">YM</strain>
    </source>
</reference>
<organism evidence="3 4">
    <name type="scientific">Plasmodium yoelii</name>
    <dbReference type="NCBI Taxonomy" id="5861"/>
    <lineage>
        <taxon>Eukaryota</taxon>
        <taxon>Sar</taxon>
        <taxon>Alveolata</taxon>
        <taxon>Apicomplexa</taxon>
        <taxon>Aconoidasida</taxon>
        <taxon>Haemosporida</taxon>
        <taxon>Plasmodiidae</taxon>
        <taxon>Plasmodium</taxon>
        <taxon>Plasmodium (Vinckeia)</taxon>
    </lineage>
</organism>
<reference evidence="3" key="3">
    <citation type="submission" date="2014-05" db="EMBL/GenBank/DDBJ databases">
        <authorList>
            <person name="Aslett M.A."/>
            <person name="De Silva N."/>
        </authorList>
    </citation>
    <scope>NUCLEOTIDE SEQUENCE</scope>
    <source>
        <strain evidence="3">17X</strain>
    </source>
</reference>
<evidence type="ECO:0000313" key="4">
    <source>
        <dbReference type="Proteomes" id="UP000072874"/>
    </source>
</evidence>
<protein>
    <submittedName>
        <fullName evidence="3">Uncharacterized protein</fullName>
    </submittedName>
</protein>
<dbReference type="EMBL" id="LM993655">
    <property type="protein sequence ID" value="VTZ71555.1"/>
    <property type="molecule type" value="Genomic_DNA"/>
</dbReference>
<dbReference type="Proteomes" id="UP000072874">
    <property type="component" value="Chromosome 1"/>
</dbReference>
<dbReference type="AlphaFoldDB" id="A0A078K320"/>
<gene>
    <name evidence="3" type="ORF">PY17X_0113100</name>
    <name evidence="2" type="ORF">PYYM_0112500</name>
</gene>
<dbReference type="OMA" id="FNWYTCI"/>